<dbReference type="AlphaFoldDB" id="A0A6J4VUZ4"/>
<dbReference type="Pfam" id="PF00561">
    <property type="entry name" value="Abhydrolase_1"/>
    <property type="match status" value="1"/>
</dbReference>
<dbReference type="InterPro" id="IPR000073">
    <property type="entry name" value="AB_hydrolase_1"/>
</dbReference>
<evidence type="ECO:0000259" key="2">
    <source>
        <dbReference type="Pfam" id="PF00561"/>
    </source>
</evidence>
<keyword evidence="1" id="KW-1133">Transmembrane helix</keyword>
<sequence>MLFMPLNILLIWCFGLLSVAILGGGIYIVYEWYEGELVGTSYLVGGLMMILWSFGGRFISLALLRRRGADEPKAHRTGQVQRIARPDGSTVQVEFYGPEDGQPIILSHGWGPNSTVWYYAKRQLSDRFRVIVWDLPGLGKSSKPKNKDYSAEKYARDLEAVVAIAGEKPVILLGHSLGGMLTLTFCRLFPEHLGRRVAGLILVDTTYTNPVKTSILSGLLRALQKPLLQPILYLTILLSPIVWLMTWLSYLNGSLYISVEVSGFTGKETRGQLDFAAFISALGSPGVLARGTLAMFKFKEEGTLSEINIPALVVVGASDIATVPAASIRMETELPQAELVTLKPGGHMGLMERNQQFAEAVRAFSQRIIA</sequence>
<feature type="transmembrane region" description="Helical" evidence="1">
    <location>
        <begin position="231"/>
        <end position="251"/>
    </location>
</feature>
<dbReference type="InterPro" id="IPR029058">
    <property type="entry name" value="AB_hydrolase_fold"/>
</dbReference>
<gene>
    <name evidence="3" type="ORF">AVDCRST_MAG81-4542</name>
</gene>
<reference evidence="3" key="1">
    <citation type="submission" date="2020-02" db="EMBL/GenBank/DDBJ databases">
        <authorList>
            <person name="Meier V. D."/>
        </authorList>
    </citation>
    <scope>NUCLEOTIDE SEQUENCE</scope>
    <source>
        <strain evidence="3">AVDCRST_MAG81</strain>
    </source>
</reference>
<dbReference type="GO" id="GO:0016020">
    <property type="term" value="C:membrane"/>
    <property type="evidence" value="ECO:0007669"/>
    <property type="project" value="TreeGrafter"/>
</dbReference>
<keyword evidence="3" id="KW-0378">Hydrolase</keyword>
<name>A0A6J4VUZ4_9CYAN</name>
<dbReference type="Gene3D" id="3.40.50.1820">
    <property type="entry name" value="alpha/beta hydrolase"/>
    <property type="match status" value="1"/>
</dbReference>
<organism evidence="3">
    <name type="scientific">uncultured Synechococcales cyanobacterium</name>
    <dbReference type="NCBI Taxonomy" id="1936017"/>
    <lineage>
        <taxon>Bacteria</taxon>
        <taxon>Bacillati</taxon>
        <taxon>Cyanobacteriota</taxon>
        <taxon>Cyanophyceae</taxon>
        <taxon>Synechococcales</taxon>
        <taxon>environmental samples</taxon>
    </lineage>
</organism>
<protein>
    <submittedName>
        <fullName evidence="3">Hydrolase, alpha/beta fold family</fullName>
    </submittedName>
</protein>
<dbReference type="PANTHER" id="PTHR43798">
    <property type="entry name" value="MONOACYLGLYCEROL LIPASE"/>
    <property type="match status" value="1"/>
</dbReference>
<evidence type="ECO:0000256" key="1">
    <source>
        <dbReference type="SAM" id="Phobius"/>
    </source>
</evidence>
<dbReference type="PANTHER" id="PTHR43798:SF33">
    <property type="entry name" value="HYDROLASE, PUTATIVE (AFU_ORTHOLOGUE AFUA_2G14860)-RELATED"/>
    <property type="match status" value="1"/>
</dbReference>
<feature type="transmembrane region" description="Helical" evidence="1">
    <location>
        <begin position="7"/>
        <end position="30"/>
    </location>
</feature>
<keyword evidence="1" id="KW-0812">Transmembrane</keyword>
<dbReference type="GO" id="GO:0016787">
    <property type="term" value="F:hydrolase activity"/>
    <property type="evidence" value="ECO:0007669"/>
    <property type="project" value="UniProtKB-KW"/>
</dbReference>
<feature type="transmembrane region" description="Helical" evidence="1">
    <location>
        <begin position="42"/>
        <end position="64"/>
    </location>
</feature>
<keyword evidence="1" id="KW-0472">Membrane</keyword>
<accession>A0A6J4VUZ4</accession>
<dbReference type="InterPro" id="IPR050266">
    <property type="entry name" value="AB_hydrolase_sf"/>
</dbReference>
<dbReference type="PRINTS" id="PR00111">
    <property type="entry name" value="ABHYDROLASE"/>
</dbReference>
<proteinExistence type="predicted"/>
<dbReference type="SUPFAM" id="SSF53474">
    <property type="entry name" value="alpha/beta-Hydrolases"/>
    <property type="match status" value="1"/>
</dbReference>
<dbReference type="EMBL" id="CADCWO010000231">
    <property type="protein sequence ID" value="CAA9588727.1"/>
    <property type="molecule type" value="Genomic_DNA"/>
</dbReference>
<evidence type="ECO:0000313" key="3">
    <source>
        <dbReference type="EMBL" id="CAA9588727.1"/>
    </source>
</evidence>
<feature type="domain" description="AB hydrolase-1" evidence="2">
    <location>
        <begin position="103"/>
        <end position="207"/>
    </location>
</feature>